<reference evidence="13" key="1">
    <citation type="submission" date="2021-09" db="EMBL/GenBank/DDBJ databases">
        <authorList>
            <consortium name="Infravec"/>
            <person name="Campbell I L."/>
            <person name="Maslen G."/>
            <person name="Yates A."/>
        </authorList>
    </citation>
    <scope>NUCLEOTIDE SEQUENCE [LARGE SCALE GENOMIC DNA]</scope>
    <source>
        <strain evidence="13">Infravec2 EBRE</strain>
    </source>
</reference>
<dbReference type="InterPro" id="IPR017871">
    <property type="entry name" value="ABC_transporter-like_CS"/>
</dbReference>
<sequence length="724" mass="80169">MSAAACTAVLKREFPSIDGELLSYVETVLQSSADEFENGEEVYEAVGAILHEVSQDKSEDDVREICDKFLRLLKPSNGSTGEDGDGDGGGGGGQKKILAAPINLGQMAATQETADDDIQSIWVIQRDDSLKVDSRKLEKAEAKRAQKLEKRQEVKAAAAATAATAPVLQSATASQVISKKDNKMEAKGMNRSMDVRIENFDVSFGDKTLLQNADLLLATGRRYGFVGRNGLGKTTLLKMISGKQLQIPSHISILHVEQEVVGDDTLALDSVLEVDTVRTGLLERERELNQLIASGSTDPNLSHELSEVYNHLQVIEADKAPARASIILNGLGFSKEMQARATRTFSGGWRMRLALARALFSKPDLLLLDEPTNMLDIKAIIWLENYLQNWPTTLLVVSHDRNFLDTVPTDILYLHSMRIETFKGNYEQFDKTRTERHKAQRREYEAQLAHRNHVQEFIDRFRYNANRAASVQSKIKMLEKLPELKPVEKEIEVTLKFPEVEPLNPPVLTLNEVQFKYATDKVIFTTVNLCANLDSRICIVGENGAGKTTLLKIVVGMLQPTGGLVQLHRGLRLGYFSQHHVDQLDMSVNCVELLQNAFPGKPIEEYRRVLGSFGVSGDLALQVVASLSGGQKSRVALAKMCMGRPNFLVLDEPTNHLDIETIEALGKAINKYSGGVILVSHDERLIRMICKELWVCGGGTVKSVEGGFDEYRKIVERELEAVAG</sequence>
<dbReference type="CDD" id="cd03221">
    <property type="entry name" value="ABCF_EF-3"/>
    <property type="match status" value="2"/>
</dbReference>
<keyword evidence="9" id="KW-0175">Coiled coil</keyword>
<dbReference type="SUPFAM" id="SSF52540">
    <property type="entry name" value="P-loop containing nucleoside triphosphate hydrolases"/>
    <property type="match status" value="2"/>
</dbReference>
<dbReference type="Pfam" id="PF00005">
    <property type="entry name" value="ABC_tran"/>
    <property type="match status" value="2"/>
</dbReference>
<reference evidence="12" key="2">
    <citation type="submission" date="2022-08" db="UniProtKB">
        <authorList>
            <consortium name="EnsemblMetazoa"/>
        </authorList>
    </citation>
    <scope>IDENTIFICATION</scope>
    <source>
        <strain evidence="12">EBRO</strain>
    </source>
</reference>
<dbReference type="Proteomes" id="UP000075880">
    <property type="component" value="Unassembled WGS sequence"/>
</dbReference>
<feature type="domain" description="ABC transporter" evidence="11">
    <location>
        <begin position="195"/>
        <end position="441"/>
    </location>
</feature>
<keyword evidence="2" id="KW-0597">Phosphoprotein</keyword>
<evidence type="ECO:0000256" key="3">
    <source>
        <dbReference type="ARBA" id="ARBA00022737"/>
    </source>
</evidence>
<dbReference type="PANTHER" id="PTHR19211:SF117">
    <property type="entry name" value="ATP-BINDING CASSETTE SUB-FAMILY F MEMBER 3"/>
    <property type="match status" value="1"/>
</dbReference>
<dbReference type="FunFam" id="3.40.50.300:FF:000688">
    <property type="entry name" value="ATP-binding cassette sub-family F member 3"/>
    <property type="match status" value="1"/>
</dbReference>
<dbReference type="Gene3D" id="3.40.50.300">
    <property type="entry name" value="P-loop containing nucleotide triphosphate hydrolases"/>
    <property type="match status" value="2"/>
</dbReference>
<evidence type="ECO:0000256" key="5">
    <source>
        <dbReference type="ARBA" id="ARBA00022840"/>
    </source>
</evidence>
<dbReference type="STRING" id="41427.A0A182JKH3"/>
<keyword evidence="3" id="KW-0677">Repeat</keyword>
<keyword evidence="4" id="KW-0547">Nucleotide-binding</keyword>
<keyword evidence="7" id="KW-0051">Antiviral defense</keyword>
<evidence type="ECO:0000256" key="9">
    <source>
        <dbReference type="SAM" id="Coils"/>
    </source>
</evidence>
<evidence type="ECO:0000256" key="2">
    <source>
        <dbReference type="ARBA" id="ARBA00022553"/>
    </source>
</evidence>
<dbReference type="InterPro" id="IPR050611">
    <property type="entry name" value="ABCF"/>
</dbReference>
<accession>A0A182JKH3</accession>
<evidence type="ECO:0000256" key="8">
    <source>
        <dbReference type="ARBA" id="ARBA00073919"/>
    </source>
</evidence>
<name>A0A182JKH3_ANOAO</name>
<evidence type="ECO:0000259" key="11">
    <source>
        <dbReference type="PROSITE" id="PS50893"/>
    </source>
</evidence>
<dbReference type="InterPro" id="IPR027417">
    <property type="entry name" value="P-loop_NTPase"/>
</dbReference>
<dbReference type="AlphaFoldDB" id="A0A182JKH3"/>
<feature type="domain" description="ABC transporter" evidence="11">
    <location>
        <begin position="508"/>
        <end position="723"/>
    </location>
</feature>
<dbReference type="InterPro" id="IPR032781">
    <property type="entry name" value="ABC_tran_Xtn"/>
</dbReference>
<dbReference type="PROSITE" id="PS00211">
    <property type="entry name" value="ABC_TRANSPORTER_1"/>
    <property type="match status" value="1"/>
</dbReference>
<protein>
    <recommendedName>
        <fullName evidence="8">ATP-binding cassette sub-family F member 3</fullName>
    </recommendedName>
</protein>
<dbReference type="InterPro" id="IPR003439">
    <property type="entry name" value="ABC_transporter-like_ATP-bd"/>
</dbReference>
<dbReference type="InterPro" id="IPR058770">
    <property type="entry name" value="PWI_ABCF3"/>
</dbReference>
<evidence type="ECO:0000256" key="6">
    <source>
        <dbReference type="ARBA" id="ARBA00022990"/>
    </source>
</evidence>
<dbReference type="InterPro" id="IPR003593">
    <property type="entry name" value="AAA+_ATPase"/>
</dbReference>
<dbReference type="EnsemblMetazoa" id="ENSAATROPT012083">
    <property type="protein sequence ID" value="ENSAATROPP010952"/>
    <property type="gene ID" value="ENSAATROPG009836"/>
</dbReference>
<organism evidence="12">
    <name type="scientific">Anopheles atroparvus</name>
    <name type="common">European mosquito</name>
    <dbReference type="NCBI Taxonomy" id="41427"/>
    <lineage>
        <taxon>Eukaryota</taxon>
        <taxon>Metazoa</taxon>
        <taxon>Ecdysozoa</taxon>
        <taxon>Arthropoda</taxon>
        <taxon>Hexapoda</taxon>
        <taxon>Insecta</taxon>
        <taxon>Pterygota</taxon>
        <taxon>Neoptera</taxon>
        <taxon>Endopterygota</taxon>
        <taxon>Diptera</taxon>
        <taxon>Nematocera</taxon>
        <taxon>Culicoidea</taxon>
        <taxon>Culicidae</taxon>
        <taxon>Anophelinae</taxon>
        <taxon>Anopheles</taxon>
    </lineage>
</organism>
<evidence type="ECO:0000256" key="1">
    <source>
        <dbReference type="ARBA" id="ARBA00011054"/>
    </source>
</evidence>
<dbReference type="GO" id="GO:0005524">
    <property type="term" value="F:ATP binding"/>
    <property type="evidence" value="ECO:0007669"/>
    <property type="project" value="UniProtKB-KW"/>
</dbReference>
<dbReference type="PROSITE" id="PS50893">
    <property type="entry name" value="ABC_TRANSPORTER_2"/>
    <property type="match status" value="2"/>
</dbReference>
<dbReference type="SMART" id="SM00382">
    <property type="entry name" value="AAA"/>
    <property type="match status" value="2"/>
</dbReference>
<dbReference type="EnsemblMetazoa" id="AATE019771-RA">
    <property type="protein sequence ID" value="AATE019771-PA.1"/>
    <property type="gene ID" value="AATE019771"/>
</dbReference>
<evidence type="ECO:0000313" key="13">
    <source>
        <dbReference type="Proteomes" id="UP000075880"/>
    </source>
</evidence>
<proteinExistence type="inferred from homology"/>
<comment type="similarity">
    <text evidence="1">Belongs to the ABC transporter superfamily. ABCF family. EF3 subfamily.</text>
</comment>
<feature type="coiled-coil region" evidence="9">
    <location>
        <begin position="130"/>
        <end position="157"/>
    </location>
</feature>
<evidence type="ECO:0000256" key="7">
    <source>
        <dbReference type="ARBA" id="ARBA00023118"/>
    </source>
</evidence>
<dbReference type="FunFam" id="3.40.50.300:FF:000104">
    <property type="entry name" value="ATP-binding cassette sub-family F member 3"/>
    <property type="match status" value="1"/>
</dbReference>
<evidence type="ECO:0000313" key="12">
    <source>
        <dbReference type="EnsemblMetazoa" id="AATE019771-PA.1"/>
    </source>
</evidence>
<dbReference type="Pfam" id="PF12848">
    <property type="entry name" value="ABC_tran_Xtn"/>
    <property type="match status" value="1"/>
</dbReference>
<dbReference type="GO" id="GO:0016887">
    <property type="term" value="F:ATP hydrolysis activity"/>
    <property type="evidence" value="ECO:0007669"/>
    <property type="project" value="InterPro"/>
</dbReference>
<keyword evidence="6" id="KW-0007">Acetylation</keyword>
<keyword evidence="13" id="KW-1185">Reference proteome</keyword>
<dbReference type="PANTHER" id="PTHR19211">
    <property type="entry name" value="ATP-BINDING TRANSPORT PROTEIN-RELATED"/>
    <property type="match status" value="1"/>
</dbReference>
<dbReference type="GO" id="GO:0051607">
    <property type="term" value="P:defense response to virus"/>
    <property type="evidence" value="ECO:0007669"/>
    <property type="project" value="UniProtKB-KW"/>
</dbReference>
<keyword evidence="5" id="KW-0067">ATP-binding</keyword>
<dbReference type="VEuPathDB" id="VectorBase:AATE019771"/>
<feature type="region of interest" description="Disordered" evidence="10">
    <location>
        <begin position="76"/>
        <end position="95"/>
    </location>
</feature>
<dbReference type="Pfam" id="PF26051">
    <property type="entry name" value="PWI_ABCF3"/>
    <property type="match status" value="1"/>
</dbReference>
<dbReference type="OrthoDB" id="2110130at2759"/>
<evidence type="ECO:0000256" key="4">
    <source>
        <dbReference type="ARBA" id="ARBA00022741"/>
    </source>
</evidence>
<evidence type="ECO:0000256" key="10">
    <source>
        <dbReference type="SAM" id="MobiDB-lite"/>
    </source>
</evidence>